<feature type="compositionally biased region" description="Basic and acidic residues" evidence="1">
    <location>
        <begin position="36"/>
        <end position="48"/>
    </location>
</feature>
<evidence type="ECO:0000313" key="2">
    <source>
        <dbReference type="EMBL" id="KAF6753604.1"/>
    </source>
</evidence>
<dbReference type="EMBL" id="JACGCI010000038">
    <property type="protein sequence ID" value="KAF6753608.1"/>
    <property type="molecule type" value="Genomic_DNA"/>
</dbReference>
<accession>A0A8H6HXG3</accession>
<evidence type="ECO:0000313" key="3">
    <source>
        <dbReference type="EMBL" id="KAF6753608.1"/>
    </source>
</evidence>
<protein>
    <submittedName>
        <fullName evidence="3">Uncharacterized protein</fullName>
    </submittedName>
</protein>
<dbReference type="EMBL" id="JACGCI010000038">
    <property type="protein sequence ID" value="KAF6753604.1"/>
    <property type="molecule type" value="Genomic_DNA"/>
</dbReference>
<comment type="caution">
    <text evidence="3">The sequence shown here is derived from an EMBL/GenBank/DDBJ whole genome shotgun (WGS) entry which is preliminary data.</text>
</comment>
<proteinExistence type="predicted"/>
<evidence type="ECO:0000313" key="4">
    <source>
        <dbReference type="Proteomes" id="UP000521943"/>
    </source>
</evidence>
<organism evidence="3 4">
    <name type="scientific">Ephemerocybe angulata</name>
    <dbReference type="NCBI Taxonomy" id="980116"/>
    <lineage>
        <taxon>Eukaryota</taxon>
        <taxon>Fungi</taxon>
        <taxon>Dikarya</taxon>
        <taxon>Basidiomycota</taxon>
        <taxon>Agaricomycotina</taxon>
        <taxon>Agaricomycetes</taxon>
        <taxon>Agaricomycetidae</taxon>
        <taxon>Agaricales</taxon>
        <taxon>Agaricineae</taxon>
        <taxon>Psathyrellaceae</taxon>
        <taxon>Ephemerocybe</taxon>
    </lineage>
</organism>
<gene>
    <name evidence="2" type="ORF">DFP72DRAFT_399860</name>
    <name evidence="3" type="ORF">DFP72DRAFT_399923</name>
</gene>
<evidence type="ECO:0000256" key="1">
    <source>
        <dbReference type="SAM" id="MobiDB-lite"/>
    </source>
</evidence>
<keyword evidence="4" id="KW-1185">Reference proteome</keyword>
<feature type="region of interest" description="Disordered" evidence="1">
    <location>
        <begin position="30"/>
        <end position="50"/>
    </location>
</feature>
<reference evidence="3 4" key="1">
    <citation type="submission" date="2020-07" db="EMBL/GenBank/DDBJ databases">
        <title>Comparative genomics of pyrophilous fungi reveals a link between fire events and developmental genes.</title>
        <authorList>
            <consortium name="DOE Joint Genome Institute"/>
            <person name="Steindorff A.S."/>
            <person name="Carver A."/>
            <person name="Calhoun S."/>
            <person name="Stillman K."/>
            <person name="Liu H."/>
            <person name="Lipzen A."/>
            <person name="Pangilinan J."/>
            <person name="Labutti K."/>
            <person name="Bruns T.D."/>
            <person name="Grigoriev I.V."/>
        </authorList>
    </citation>
    <scope>NUCLEOTIDE SEQUENCE [LARGE SCALE GENOMIC DNA]</scope>
    <source>
        <strain evidence="3 4">CBS 144469</strain>
    </source>
</reference>
<dbReference type="AlphaFoldDB" id="A0A8H6HXG3"/>
<name>A0A8H6HXG3_9AGAR</name>
<sequence length="175" mass="19019">MHDAQRRMGVHWADLEETSAKIWEGVEVDNSLGPRAPHDSDRGIHDGGAEGNNELDGLKWAWWMQASSRACSPPGARQLSIITARRTTHLNGAPTERASTSSSGYWSGRGGCRARPGCMAARASGLSNFRATNDTHQRHTHGEGINVELGVLGWSGWMQGSSRTRTSGVSNFTRH</sequence>
<dbReference type="Proteomes" id="UP000521943">
    <property type="component" value="Unassembled WGS sequence"/>
</dbReference>